<gene>
    <name evidence="3" type="ORF">J2T57_001625</name>
</gene>
<evidence type="ECO:0000313" key="3">
    <source>
        <dbReference type="EMBL" id="MCP1674523.1"/>
    </source>
</evidence>
<evidence type="ECO:0000259" key="1">
    <source>
        <dbReference type="Pfam" id="PF09722"/>
    </source>
</evidence>
<comment type="caution">
    <text evidence="3">The sequence shown here is derived from an EMBL/GenBank/DDBJ whole genome shotgun (WGS) entry which is preliminary data.</text>
</comment>
<feature type="domain" description="Antitoxin Xre-like helix-turn-helix" evidence="2">
    <location>
        <begin position="7"/>
        <end position="70"/>
    </location>
</feature>
<reference evidence="3" key="1">
    <citation type="submission" date="2022-03" db="EMBL/GenBank/DDBJ databases">
        <title>Genomic Encyclopedia of Type Strains, Phase III (KMG-III): the genomes of soil and plant-associated and newly described type strains.</title>
        <authorList>
            <person name="Whitman W."/>
        </authorList>
    </citation>
    <scope>NUCLEOTIDE SEQUENCE</scope>
    <source>
        <strain evidence="3">ANL 6-2</strain>
    </source>
</reference>
<accession>A0AAE3KC49</accession>
<proteinExistence type="predicted"/>
<dbReference type="Pfam" id="PF09722">
    <property type="entry name" value="Xre_MbcA_ParS_C"/>
    <property type="match status" value="1"/>
</dbReference>
<dbReference type="Proteomes" id="UP001205843">
    <property type="component" value="Unassembled WGS sequence"/>
</dbReference>
<evidence type="ECO:0000259" key="2">
    <source>
        <dbReference type="Pfam" id="PF20432"/>
    </source>
</evidence>
<dbReference type="EMBL" id="JALJXV010000003">
    <property type="protein sequence ID" value="MCP1674523.1"/>
    <property type="molecule type" value="Genomic_DNA"/>
</dbReference>
<name>A0AAE3KC49_9GAMM</name>
<organism evidence="3 4">
    <name type="scientific">Natronocella acetinitrilica</name>
    <dbReference type="NCBI Taxonomy" id="414046"/>
    <lineage>
        <taxon>Bacteria</taxon>
        <taxon>Pseudomonadati</taxon>
        <taxon>Pseudomonadota</taxon>
        <taxon>Gammaproteobacteria</taxon>
        <taxon>Chromatiales</taxon>
        <taxon>Ectothiorhodospiraceae</taxon>
        <taxon>Natronocella</taxon>
    </lineage>
</organism>
<dbReference type="RefSeq" id="WP_253476579.1">
    <property type="nucleotide sequence ID" value="NZ_JALJXV010000003.1"/>
</dbReference>
<keyword evidence="4" id="KW-1185">Reference proteome</keyword>
<feature type="domain" description="Antitoxin Xre/MbcA/ParS-like toxin-binding" evidence="1">
    <location>
        <begin position="75"/>
        <end position="126"/>
    </location>
</feature>
<evidence type="ECO:0000313" key="4">
    <source>
        <dbReference type="Proteomes" id="UP001205843"/>
    </source>
</evidence>
<dbReference type="InterPro" id="IPR046847">
    <property type="entry name" value="Xre-like_HTH"/>
</dbReference>
<evidence type="ECO:0008006" key="5">
    <source>
        <dbReference type="Google" id="ProtNLM"/>
    </source>
</evidence>
<dbReference type="InterPro" id="IPR024467">
    <property type="entry name" value="Xre/MbcA/ParS-like_toxin-bd"/>
</dbReference>
<sequence length="128" mass="14644">MHAESAAREQSRSALAKMVTKAFENWHLSSVEQTAMLGLAPGNRAAIHRYRKGAPLAASRDMLERAGHILAIHKSLRILFPHNRDLAYQWMRTRNRAFDNRTPAELIQQRGFEGLLMVRAYLDRARAH</sequence>
<dbReference type="Pfam" id="PF20432">
    <property type="entry name" value="Xre-like-HTH"/>
    <property type="match status" value="1"/>
</dbReference>
<dbReference type="AlphaFoldDB" id="A0AAE3KC49"/>
<protein>
    <recommendedName>
        <fullName evidence="5">DUF2384 domain-containing protein</fullName>
    </recommendedName>
</protein>